<feature type="domain" description="Alcohol dehydrogenase iron-type/glycerol dehydrogenase GldA" evidence="7">
    <location>
        <begin position="9"/>
        <end position="176"/>
    </location>
</feature>
<evidence type="ECO:0000313" key="10">
    <source>
        <dbReference type="Proteomes" id="UP000279959"/>
    </source>
</evidence>
<evidence type="ECO:0000256" key="3">
    <source>
        <dbReference type="ARBA" id="ARBA00023002"/>
    </source>
</evidence>
<sequence>MAFIQYFARIQIEAGSRKLIAAELTRMGVKRPLIVSDRGVAAAGVLDLALSETPEAASWPRFLDVPANPTVASSEAALAAYRSEGCDGFIAVGGGSVIDCAKGAALLLTHKDPLETLLARRGGMDRIGPVAPVMAVSTISGTGTEVGRGAGLTFADGEKGVFLSHHLIPRVAICDPDLTRSAPARLKVGSGIDALGHAIEAYLSPAFNPPADAIALDAIERLVRYLPRAIADADDDVARFELMMGTLEAAMAMWKGLGTAHALSMPFDDLGLHHGTLVGVLMPEALRFVLPAISEERRAKLAQALGCDPAAIPDMLADLNAQIGLPAGLSAMGVTEDLLERAGAVAAGTPFNHTAARSGTAEDYTAIARAAFH</sequence>
<comment type="similarity">
    <text evidence="2">Belongs to the iron-containing alcohol dehydrogenase family.</text>
</comment>
<dbReference type="Proteomes" id="UP000279959">
    <property type="component" value="Chromosome"/>
</dbReference>
<dbReference type="Gene3D" id="1.20.1090.10">
    <property type="entry name" value="Dehydroquinate synthase-like - alpha domain"/>
    <property type="match status" value="1"/>
</dbReference>
<accession>A0A494W968</accession>
<dbReference type="RefSeq" id="WP_066696110.1">
    <property type="nucleotide sequence ID" value="NZ_AP018664.1"/>
</dbReference>
<evidence type="ECO:0000259" key="7">
    <source>
        <dbReference type="Pfam" id="PF00465"/>
    </source>
</evidence>
<keyword evidence="3" id="KW-0560">Oxidoreductase</keyword>
<dbReference type="AlphaFoldDB" id="A0A494W968"/>
<name>A0A494W968_9SPHN</name>
<evidence type="ECO:0000256" key="1">
    <source>
        <dbReference type="ARBA" id="ARBA00001962"/>
    </source>
</evidence>
<dbReference type="Gene3D" id="3.40.50.1970">
    <property type="match status" value="1"/>
</dbReference>
<gene>
    <name evidence="9" type="ORF">SAMIE_1033770</name>
</gene>
<dbReference type="PANTHER" id="PTHR11496:SF102">
    <property type="entry name" value="ALCOHOL DEHYDROGENASE 4"/>
    <property type="match status" value="1"/>
</dbReference>
<evidence type="ECO:0000256" key="6">
    <source>
        <dbReference type="ARBA" id="ARBA00049243"/>
    </source>
</evidence>
<comment type="catalytic activity">
    <reaction evidence="6">
        <text>a primary alcohol + NAD(+) = an aldehyde + NADH + H(+)</text>
        <dbReference type="Rhea" id="RHEA:10736"/>
        <dbReference type="ChEBI" id="CHEBI:15378"/>
        <dbReference type="ChEBI" id="CHEBI:15734"/>
        <dbReference type="ChEBI" id="CHEBI:17478"/>
        <dbReference type="ChEBI" id="CHEBI:57540"/>
        <dbReference type="ChEBI" id="CHEBI:57945"/>
        <dbReference type="EC" id="1.1.1.1"/>
    </reaction>
</comment>
<evidence type="ECO:0000256" key="5">
    <source>
        <dbReference type="ARBA" id="ARBA00023027"/>
    </source>
</evidence>
<protein>
    <submittedName>
        <fullName evidence="9">Enoyl-CoA hydratase</fullName>
    </submittedName>
</protein>
<comment type="cofactor">
    <cofactor evidence="1">
        <name>Fe cation</name>
        <dbReference type="ChEBI" id="CHEBI:24875"/>
    </cofactor>
</comment>
<dbReference type="Pfam" id="PF25137">
    <property type="entry name" value="ADH_Fe_C"/>
    <property type="match status" value="1"/>
</dbReference>
<dbReference type="InterPro" id="IPR001670">
    <property type="entry name" value="ADH_Fe/GldA"/>
</dbReference>
<evidence type="ECO:0000313" key="9">
    <source>
        <dbReference type="EMBL" id="BBD99876.1"/>
    </source>
</evidence>
<dbReference type="KEGG" id="sami:SAMIE_1033770"/>
<evidence type="ECO:0000259" key="8">
    <source>
        <dbReference type="Pfam" id="PF25137"/>
    </source>
</evidence>
<proteinExistence type="inferred from homology"/>
<dbReference type="FunFam" id="3.40.50.1970:FF:000003">
    <property type="entry name" value="Alcohol dehydrogenase, iron-containing"/>
    <property type="match status" value="1"/>
</dbReference>
<keyword evidence="4" id="KW-0408">Iron</keyword>
<dbReference type="EMBL" id="AP018664">
    <property type="protein sequence ID" value="BBD99876.1"/>
    <property type="molecule type" value="Genomic_DNA"/>
</dbReference>
<dbReference type="InterPro" id="IPR056798">
    <property type="entry name" value="ADH_Fe_C"/>
</dbReference>
<dbReference type="PANTHER" id="PTHR11496">
    <property type="entry name" value="ALCOHOL DEHYDROGENASE"/>
    <property type="match status" value="1"/>
</dbReference>
<keyword evidence="5" id="KW-0520">NAD</keyword>
<organism evidence="9 10">
    <name type="scientific">Sphingobium amiense</name>
    <dbReference type="NCBI Taxonomy" id="135719"/>
    <lineage>
        <taxon>Bacteria</taxon>
        <taxon>Pseudomonadati</taxon>
        <taxon>Pseudomonadota</taxon>
        <taxon>Alphaproteobacteria</taxon>
        <taxon>Sphingomonadales</taxon>
        <taxon>Sphingomonadaceae</taxon>
        <taxon>Sphingobium</taxon>
    </lineage>
</organism>
<dbReference type="GO" id="GO:0004022">
    <property type="term" value="F:alcohol dehydrogenase (NAD+) activity"/>
    <property type="evidence" value="ECO:0007669"/>
    <property type="project" value="UniProtKB-EC"/>
</dbReference>
<reference evidence="9 10" key="1">
    <citation type="submission" date="2018-05" db="EMBL/GenBank/DDBJ databases">
        <title>Complete Genome Sequence of the Nonylphenol-Degrading Bacterium Sphingobium amiense DSM 16289T.</title>
        <authorList>
            <person name="Ootsuka M."/>
            <person name="Nishizawa T."/>
            <person name="Ohta H."/>
        </authorList>
    </citation>
    <scope>NUCLEOTIDE SEQUENCE [LARGE SCALE GENOMIC DNA]</scope>
    <source>
        <strain evidence="9 10">DSM 16289</strain>
    </source>
</reference>
<dbReference type="Pfam" id="PF00465">
    <property type="entry name" value="Fe-ADH"/>
    <property type="match status" value="1"/>
</dbReference>
<dbReference type="InterPro" id="IPR018211">
    <property type="entry name" value="ADH_Fe_CS"/>
</dbReference>
<keyword evidence="10" id="KW-1185">Reference proteome</keyword>
<dbReference type="InterPro" id="IPR039697">
    <property type="entry name" value="Alcohol_dehydrogenase_Fe"/>
</dbReference>
<dbReference type="PROSITE" id="PS00913">
    <property type="entry name" value="ADH_IRON_1"/>
    <property type="match status" value="1"/>
</dbReference>
<dbReference type="CDD" id="cd14861">
    <property type="entry name" value="Fe-ADH-like"/>
    <property type="match status" value="1"/>
</dbReference>
<dbReference type="SUPFAM" id="SSF56796">
    <property type="entry name" value="Dehydroquinate synthase-like"/>
    <property type="match status" value="1"/>
</dbReference>
<evidence type="ECO:0000256" key="4">
    <source>
        <dbReference type="ARBA" id="ARBA00023004"/>
    </source>
</evidence>
<dbReference type="GO" id="GO:0046872">
    <property type="term" value="F:metal ion binding"/>
    <property type="evidence" value="ECO:0007669"/>
    <property type="project" value="InterPro"/>
</dbReference>
<evidence type="ECO:0000256" key="2">
    <source>
        <dbReference type="ARBA" id="ARBA00007358"/>
    </source>
</evidence>
<feature type="domain" description="Fe-containing alcohol dehydrogenase-like C-terminal" evidence="8">
    <location>
        <begin position="188"/>
        <end position="371"/>
    </location>
</feature>